<evidence type="ECO:0000313" key="2">
    <source>
        <dbReference type="Proteomes" id="UP000024635"/>
    </source>
</evidence>
<organism evidence="1 2">
    <name type="scientific">Ancylostoma ceylanicum</name>
    <dbReference type="NCBI Taxonomy" id="53326"/>
    <lineage>
        <taxon>Eukaryota</taxon>
        <taxon>Metazoa</taxon>
        <taxon>Ecdysozoa</taxon>
        <taxon>Nematoda</taxon>
        <taxon>Chromadorea</taxon>
        <taxon>Rhabditida</taxon>
        <taxon>Rhabditina</taxon>
        <taxon>Rhabditomorpha</taxon>
        <taxon>Strongyloidea</taxon>
        <taxon>Ancylostomatidae</taxon>
        <taxon>Ancylostomatinae</taxon>
        <taxon>Ancylostoma</taxon>
    </lineage>
</organism>
<evidence type="ECO:0000313" key="1">
    <source>
        <dbReference type="EMBL" id="EYC26311.1"/>
    </source>
</evidence>
<dbReference type="EMBL" id="JARK01001346">
    <property type="protein sequence ID" value="EYC26311.1"/>
    <property type="molecule type" value="Genomic_DNA"/>
</dbReference>
<comment type="caution">
    <text evidence="1">The sequence shown here is derived from an EMBL/GenBank/DDBJ whole genome shotgun (WGS) entry which is preliminary data.</text>
</comment>
<sequence>MLASVTSIQDLMMQAKTIRNDVVGLTEKRRHWPLNVTFDTGEELLLGVCDSRRAEVVGVLVNTNLAMNIDSFEQLTTQIGRLRLRRCGSMTAGLRRLRSNIQWEIKAFYMDLEMFYGKRHFA</sequence>
<dbReference type="Proteomes" id="UP000024635">
    <property type="component" value="Unassembled WGS sequence"/>
</dbReference>
<proteinExistence type="predicted"/>
<keyword evidence="2" id="KW-1185">Reference proteome</keyword>
<protein>
    <submittedName>
        <fullName evidence="1">Uncharacterized protein</fullName>
    </submittedName>
</protein>
<name>A0A016VG83_9BILA</name>
<reference evidence="2" key="1">
    <citation type="journal article" date="2015" name="Nat. Genet.">
        <title>The genome and transcriptome of the zoonotic hookworm Ancylostoma ceylanicum identify infection-specific gene families.</title>
        <authorList>
            <person name="Schwarz E.M."/>
            <person name="Hu Y."/>
            <person name="Antoshechkin I."/>
            <person name="Miller M.M."/>
            <person name="Sternberg P.W."/>
            <person name="Aroian R.V."/>
        </authorList>
    </citation>
    <scope>NUCLEOTIDE SEQUENCE</scope>
    <source>
        <strain evidence="2">HY135</strain>
    </source>
</reference>
<dbReference type="AlphaFoldDB" id="A0A016VG83"/>
<accession>A0A016VG83</accession>
<dbReference type="OrthoDB" id="5873297at2759"/>
<gene>
    <name evidence="1" type="primary">Acey_s0010.g1081</name>
    <name evidence="1" type="ORF">Y032_0010g1081</name>
</gene>